<dbReference type="AlphaFoldDB" id="A0A0S2LIB7"/>
<keyword evidence="1" id="KW-0175">Coiled coil</keyword>
<dbReference type="EMBL" id="AE017343">
    <property type="protein sequence ID" value="ALO60475.1"/>
    <property type="molecule type" value="Genomic_DNA"/>
</dbReference>
<proteinExistence type="predicted"/>
<gene>
    <name evidence="2" type="ordered locus">CNC03605</name>
</gene>
<evidence type="ECO:0000313" key="3">
    <source>
        <dbReference type="Proteomes" id="UP000002149"/>
    </source>
</evidence>
<dbReference type="OrthoDB" id="10485437at2759"/>
<keyword evidence="3" id="KW-1185">Reference proteome</keyword>
<organism evidence="2 3">
    <name type="scientific">Cryptococcus deneoformans (strain JEC21 / ATCC MYA-565)</name>
    <name type="common">Cryptococcus neoformans var. neoformans serotype D</name>
    <dbReference type="NCBI Taxonomy" id="214684"/>
    <lineage>
        <taxon>Eukaryota</taxon>
        <taxon>Fungi</taxon>
        <taxon>Dikarya</taxon>
        <taxon>Basidiomycota</taxon>
        <taxon>Agaricomycotina</taxon>
        <taxon>Tremellomycetes</taxon>
        <taxon>Tremellales</taxon>
        <taxon>Cryptococcaceae</taxon>
        <taxon>Cryptococcus</taxon>
        <taxon>Cryptococcus neoformans species complex</taxon>
    </lineage>
</organism>
<feature type="coiled-coil region" evidence="1">
    <location>
        <begin position="220"/>
        <end position="254"/>
    </location>
</feature>
<protein>
    <submittedName>
        <fullName evidence="2">Uncharacterized protein</fullName>
    </submittedName>
</protein>
<dbReference type="VEuPathDB" id="FungiDB:CNC03605"/>
<dbReference type="PaxDb" id="214684-A0A0S2LIB7"/>
<dbReference type="GeneID" id="36392796"/>
<dbReference type="Proteomes" id="UP000002149">
    <property type="component" value="Chromosome 3"/>
</dbReference>
<reference evidence="2 3" key="1">
    <citation type="journal article" date="2005" name="Science">
        <title>The genome of the basidiomycetous yeast and human pathogen Cryptococcus neoformans.</title>
        <authorList>
            <person name="Loftus B.J."/>
            <person name="Fung E."/>
            <person name="Roncaglia P."/>
            <person name="Rowley D."/>
            <person name="Amedeo P."/>
            <person name="Bruno D."/>
            <person name="Vamathevan J."/>
            <person name="Miranda M."/>
            <person name="Anderson I.J."/>
            <person name="Fraser J.A."/>
            <person name="Allen J.E."/>
            <person name="Bosdet I.E."/>
            <person name="Brent M.R."/>
            <person name="Chiu R."/>
            <person name="Doering T.L."/>
            <person name="Donlin M.J."/>
            <person name="D'Souza C.A."/>
            <person name="Fox D.S."/>
            <person name="Grinberg V."/>
            <person name="Fu J."/>
            <person name="Fukushima M."/>
            <person name="Haas B.J."/>
            <person name="Huang J.C."/>
            <person name="Janbon G."/>
            <person name="Jones S.J."/>
            <person name="Koo H.L."/>
            <person name="Krzywinski M.I."/>
            <person name="Kwon-Chung J.K."/>
            <person name="Lengeler K.B."/>
            <person name="Maiti R."/>
            <person name="Marra M.A."/>
            <person name="Marra R.E."/>
            <person name="Mathewson C.A."/>
            <person name="Mitchell T.G."/>
            <person name="Pertea M."/>
            <person name="Riggs F.R."/>
            <person name="Salzberg S.L."/>
            <person name="Schein J.E."/>
            <person name="Shvartsbeyn A."/>
            <person name="Shin H."/>
            <person name="Shumway M."/>
            <person name="Specht C.A."/>
            <person name="Suh B.B."/>
            <person name="Tenney A."/>
            <person name="Utterback T.R."/>
            <person name="Wickes B.L."/>
            <person name="Wortman J.R."/>
            <person name="Wye N.H."/>
            <person name="Kronstad J.W."/>
            <person name="Lodge J.K."/>
            <person name="Heitman J."/>
            <person name="Davis R.W."/>
            <person name="Fraser C.M."/>
            <person name="Hyman R.W."/>
        </authorList>
    </citation>
    <scope>NUCLEOTIDE SEQUENCE [LARGE SCALE GENOMIC DNA]</scope>
    <source>
        <strain evidence="3">JEC21 / ATCC MYA-565</strain>
    </source>
</reference>
<dbReference type="KEGG" id="cne:CNC03605"/>
<evidence type="ECO:0000313" key="2">
    <source>
        <dbReference type="EMBL" id="ALO60475.1"/>
    </source>
</evidence>
<dbReference type="RefSeq" id="XP_024514292.1">
    <property type="nucleotide sequence ID" value="XM_024658434.1"/>
</dbReference>
<sequence>MPPVRHQAPNRLVIQRRPIPVVEAECILRSDMEISHRTPVCCRCPGCPPEGRIMQFGSWLSHDGLTYYDSIKEAEKKMPPHQSVSNYPSLSARNQNTPLPSVGIATDNARAYPASSSTKHFVPPFPAALQMPVMKAVSSVKDVGEGDRLLRYLKDVLECLQPNSLKGQQYTPFQPNDFSTVSDLLPALGLRLPQLLSNVQKLDNKTEWLRSILRSLITAIECHINLLRKKDAEISELKDRMSRVEERLRQIEGKDAEKPVRK</sequence>
<dbReference type="InParanoid" id="A0A0S2LIB7"/>
<name>A0A0S2LIB7_CRYD1</name>
<evidence type="ECO:0000256" key="1">
    <source>
        <dbReference type="SAM" id="Coils"/>
    </source>
</evidence>
<accession>A0A0S2LIB7</accession>